<feature type="domain" description="YqaJ viral recombinase" evidence="1">
    <location>
        <begin position="65"/>
        <end position="204"/>
    </location>
</feature>
<dbReference type="InterPro" id="IPR051703">
    <property type="entry name" value="NF-kappa-B_Signaling_Reg"/>
</dbReference>
<dbReference type="PANTHER" id="PTHR46609:SF6">
    <property type="entry name" value="EXONUCLEASE, PHAGE-TYPE_RECB, C-TERMINAL DOMAIN-CONTAINING PROTEIN-RELATED"/>
    <property type="match status" value="1"/>
</dbReference>
<dbReference type="PANTHER" id="PTHR46609">
    <property type="entry name" value="EXONUCLEASE, PHAGE-TYPE/RECB, C-TERMINAL DOMAIN-CONTAINING PROTEIN"/>
    <property type="match status" value="1"/>
</dbReference>
<dbReference type="NCBIfam" id="TIGR03033">
    <property type="entry name" value="phage_rel_nuc"/>
    <property type="match status" value="1"/>
</dbReference>
<dbReference type="Pfam" id="PF09588">
    <property type="entry name" value="YqaJ"/>
    <property type="match status" value="1"/>
</dbReference>
<dbReference type="InterPro" id="IPR011604">
    <property type="entry name" value="PDDEXK-like_dom_sf"/>
</dbReference>
<dbReference type="Proteomes" id="UP000652761">
    <property type="component" value="Unassembled WGS sequence"/>
</dbReference>
<accession>A0A843WP86</accession>
<dbReference type="CDD" id="cd22343">
    <property type="entry name" value="PDDEXK_lambda_exonuclease-like"/>
    <property type="match status" value="1"/>
</dbReference>
<keyword evidence="3" id="KW-1185">Reference proteome</keyword>
<gene>
    <name evidence="2" type="ORF">Taro_040101</name>
</gene>
<dbReference type="AlphaFoldDB" id="A0A843WP86"/>
<name>A0A843WP86_COLES</name>
<dbReference type="InterPro" id="IPR017482">
    <property type="entry name" value="Lambda-type_endonuclease"/>
</dbReference>
<dbReference type="Gene3D" id="3.90.320.10">
    <property type="match status" value="1"/>
</dbReference>
<dbReference type="SUPFAM" id="SSF52980">
    <property type="entry name" value="Restriction endonuclease-like"/>
    <property type="match status" value="1"/>
</dbReference>
<dbReference type="EMBL" id="NMUH01003835">
    <property type="protein sequence ID" value="MQM07261.1"/>
    <property type="molecule type" value="Genomic_DNA"/>
</dbReference>
<dbReference type="OrthoDB" id="421276at2759"/>
<reference evidence="2" key="1">
    <citation type="submission" date="2017-07" db="EMBL/GenBank/DDBJ databases">
        <title>Taro Niue Genome Assembly and Annotation.</title>
        <authorList>
            <person name="Atibalentja N."/>
            <person name="Keating K."/>
            <person name="Fields C.J."/>
        </authorList>
    </citation>
    <scope>NUCLEOTIDE SEQUENCE</scope>
    <source>
        <strain evidence="2">Niue_2</strain>
        <tissue evidence="2">Leaf</tissue>
    </source>
</reference>
<dbReference type="GO" id="GO:0006281">
    <property type="term" value="P:DNA repair"/>
    <property type="evidence" value="ECO:0007669"/>
    <property type="project" value="UniProtKB-ARBA"/>
</dbReference>
<dbReference type="InterPro" id="IPR019080">
    <property type="entry name" value="YqaJ_viral_recombinase"/>
</dbReference>
<evidence type="ECO:0000313" key="2">
    <source>
        <dbReference type="EMBL" id="MQM07261.1"/>
    </source>
</evidence>
<proteinExistence type="predicted"/>
<comment type="caution">
    <text evidence="2">The sequence shown here is derived from an EMBL/GenBank/DDBJ whole genome shotgun (WGS) entry which is preliminary data.</text>
</comment>
<sequence length="303" mass="34357">MTHAYSPYSQGLPPRKRYGIRTRRTHHTSSSPLQPTSSPLVLRPFSAPLVSPSLTSSDVPQRSEEWFALRKDKLTTSSFSTALGFWKGNRRAELWHQKVFAPDADAIVGSGKAAMEWGVDNESAAIEQYKSITGRDVGLLGFVVHAEGRFGWLGASPDGILGCHPDGGILEVKCPYNKGKPDLALPWEVVPYYYMPQVQGQMEIMDRDWVDLYCWTPNGSSIFRVFRERTYWELMYTVLRDFWWQNVMPAREALSTGREEDAKAYEPKPKHELTGLVIARSRKLAAEVKLLCKDIGGHVEFYR</sequence>
<evidence type="ECO:0000313" key="3">
    <source>
        <dbReference type="Proteomes" id="UP000652761"/>
    </source>
</evidence>
<protein>
    <recommendedName>
        <fullName evidence="1">YqaJ viral recombinase domain-containing protein</fullName>
    </recommendedName>
</protein>
<dbReference type="InterPro" id="IPR011335">
    <property type="entry name" value="Restrct_endonuc-II-like"/>
</dbReference>
<organism evidence="2 3">
    <name type="scientific">Colocasia esculenta</name>
    <name type="common">Wild taro</name>
    <name type="synonym">Arum esculentum</name>
    <dbReference type="NCBI Taxonomy" id="4460"/>
    <lineage>
        <taxon>Eukaryota</taxon>
        <taxon>Viridiplantae</taxon>
        <taxon>Streptophyta</taxon>
        <taxon>Embryophyta</taxon>
        <taxon>Tracheophyta</taxon>
        <taxon>Spermatophyta</taxon>
        <taxon>Magnoliopsida</taxon>
        <taxon>Liliopsida</taxon>
        <taxon>Araceae</taxon>
        <taxon>Aroideae</taxon>
        <taxon>Colocasieae</taxon>
        <taxon>Colocasia</taxon>
    </lineage>
</organism>
<evidence type="ECO:0000259" key="1">
    <source>
        <dbReference type="Pfam" id="PF09588"/>
    </source>
</evidence>